<dbReference type="Pfam" id="PF05987">
    <property type="entry name" value="DUF898"/>
    <property type="match status" value="1"/>
</dbReference>
<accession>A0A927II21</accession>
<sequence>MQDPNLQASAEHSAPLHQSRIRFTGSGSEFFRIWSVNLLLTLVTLTLYWPFARARRLTFFHNHTEVQGHALGFHGDPWKMFRGHLVLLVVGGTYAALSYLWPTYQWLGLALMALVWPALWRAALGFRMRNTSWRGVRFDFEGDLVQAYKAFLPLFVPGIALNVLPLWIKPDPESVKILGLGALAISGVFLLVLPWLMVQVYRFQHNGYRFAQECSALTLKASALYWLFMKLLLVFIGLVAVLVGVGFLMVKVLLWNPAIVIPALMGLGYFLSFIAIYSLAVVLTQNLLWSHTASAHVRLHSDLSFWRFLGWSALNWLFIVLTLGLYWPFAAVRMARMRLEAITVEIDGDVGTWVSQVPPGSAGVLADASGDFFGMDMGL</sequence>
<comment type="caution">
    <text evidence="2">The sequence shown here is derived from an EMBL/GenBank/DDBJ whole genome shotgun (WGS) entry which is preliminary data.</text>
</comment>
<keyword evidence="1" id="KW-0472">Membrane</keyword>
<evidence type="ECO:0000313" key="3">
    <source>
        <dbReference type="Proteomes" id="UP000647424"/>
    </source>
</evidence>
<evidence type="ECO:0000256" key="1">
    <source>
        <dbReference type="SAM" id="Phobius"/>
    </source>
</evidence>
<keyword evidence="1" id="KW-0812">Transmembrane</keyword>
<protein>
    <submittedName>
        <fullName evidence="2">DUF898 domain-containing protein</fullName>
    </submittedName>
</protein>
<keyword evidence="3" id="KW-1185">Reference proteome</keyword>
<feature type="transmembrane region" description="Helical" evidence="1">
    <location>
        <begin position="308"/>
        <end position="329"/>
    </location>
</feature>
<proteinExistence type="predicted"/>
<feature type="transmembrane region" description="Helical" evidence="1">
    <location>
        <begin position="83"/>
        <end position="101"/>
    </location>
</feature>
<gene>
    <name evidence="2" type="ORF">IC609_01280</name>
</gene>
<feature type="transmembrane region" description="Helical" evidence="1">
    <location>
        <begin position="234"/>
        <end position="254"/>
    </location>
</feature>
<name>A0A927II21_9BURK</name>
<keyword evidence="1" id="KW-1133">Transmembrane helix</keyword>
<feature type="transmembrane region" description="Helical" evidence="1">
    <location>
        <begin position="147"/>
        <end position="168"/>
    </location>
</feature>
<feature type="transmembrane region" description="Helical" evidence="1">
    <location>
        <begin position="266"/>
        <end position="288"/>
    </location>
</feature>
<organism evidence="2 3">
    <name type="scientific">Limnohabitans radicicola</name>
    <dbReference type="NCBI Taxonomy" id="2771427"/>
    <lineage>
        <taxon>Bacteria</taxon>
        <taxon>Pseudomonadati</taxon>
        <taxon>Pseudomonadota</taxon>
        <taxon>Betaproteobacteria</taxon>
        <taxon>Burkholderiales</taxon>
        <taxon>Comamonadaceae</taxon>
        <taxon>Limnohabitans</taxon>
    </lineage>
</organism>
<evidence type="ECO:0000313" key="2">
    <source>
        <dbReference type="EMBL" id="MBD8049159.1"/>
    </source>
</evidence>
<feature type="transmembrane region" description="Helical" evidence="1">
    <location>
        <begin position="174"/>
        <end position="198"/>
    </location>
</feature>
<dbReference type="AlphaFoldDB" id="A0A927II21"/>
<dbReference type="RefSeq" id="WP_191817650.1">
    <property type="nucleotide sequence ID" value="NZ_JACYFT010000001.1"/>
</dbReference>
<dbReference type="InterPro" id="IPR010295">
    <property type="entry name" value="DUF898"/>
</dbReference>
<dbReference type="EMBL" id="JACYFT010000001">
    <property type="protein sequence ID" value="MBD8049159.1"/>
    <property type="molecule type" value="Genomic_DNA"/>
</dbReference>
<feature type="transmembrane region" description="Helical" evidence="1">
    <location>
        <begin position="31"/>
        <end position="51"/>
    </location>
</feature>
<feature type="transmembrane region" description="Helical" evidence="1">
    <location>
        <begin position="107"/>
        <end position="126"/>
    </location>
</feature>
<dbReference type="Proteomes" id="UP000647424">
    <property type="component" value="Unassembled WGS sequence"/>
</dbReference>
<reference evidence="2" key="1">
    <citation type="submission" date="2020-09" db="EMBL/GenBank/DDBJ databases">
        <title>Genome seq and assembly of Limnohabitants sp.</title>
        <authorList>
            <person name="Chhetri G."/>
        </authorList>
    </citation>
    <scope>NUCLEOTIDE SEQUENCE</scope>
    <source>
        <strain evidence="2">JUR4</strain>
    </source>
</reference>